<dbReference type="GO" id="GO:0071004">
    <property type="term" value="C:U2-type prespliceosome"/>
    <property type="evidence" value="ECO:0007669"/>
    <property type="project" value="TreeGrafter"/>
</dbReference>
<dbReference type="PANTHER" id="PTHR23205">
    <property type="entry name" value="SPLICING FACTOR 3A SUBUNIT 2"/>
    <property type="match status" value="1"/>
</dbReference>
<dbReference type="PANTHER" id="PTHR23205:SF0">
    <property type="entry name" value="SPLICING FACTOR 3A SUBUNIT 2"/>
    <property type="match status" value="1"/>
</dbReference>
<evidence type="ECO:0000313" key="7">
    <source>
        <dbReference type="EMBL" id="WEL38199.1"/>
    </source>
</evidence>
<proteinExistence type="predicted"/>
<dbReference type="GO" id="GO:0071013">
    <property type="term" value="C:catalytic step 2 spliceosome"/>
    <property type="evidence" value="ECO:0007669"/>
    <property type="project" value="TreeGrafter"/>
</dbReference>
<dbReference type="Proteomes" id="UP001217963">
    <property type="component" value="Chromosome III"/>
</dbReference>
<keyword evidence="2" id="KW-0863">Zinc-finger</keyword>
<dbReference type="GO" id="GO:0000245">
    <property type="term" value="P:spliceosomal complex assembly"/>
    <property type="evidence" value="ECO:0007669"/>
    <property type="project" value="TreeGrafter"/>
</dbReference>
<keyword evidence="3" id="KW-0862">Zinc</keyword>
<reference evidence="7 9" key="2">
    <citation type="submission" date="2023-02" db="EMBL/GenBank/DDBJ databases">
        <title>Encephalitozoon hellem ATCC 50451 complete genome.</title>
        <authorList>
            <person name="Mascarenhas dos Santos A.C."/>
            <person name="Julian A.T."/>
            <person name="Pombert J.-F."/>
        </authorList>
    </citation>
    <scope>NUCLEOTIDE SEQUENCE [LARGE SCALE GENOMIC DNA]</scope>
    <source>
        <strain evidence="7 9">ATCC 50451</strain>
    </source>
</reference>
<dbReference type="Gene3D" id="2.60.40.2690">
    <property type="match status" value="1"/>
</dbReference>
<dbReference type="EMBL" id="CP119064">
    <property type="protein sequence ID" value="WEL38199.1"/>
    <property type="molecule type" value="Genomic_DNA"/>
</dbReference>
<dbReference type="InterPro" id="IPR052092">
    <property type="entry name" value="SF3A2"/>
</dbReference>
<protein>
    <submittedName>
        <fullName evidence="6">Splicing factor 3A subunit 2</fullName>
    </submittedName>
</protein>
<name>A0A9Q9C7B9_ENCHE</name>
<dbReference type="SUPFAM" id="SSF57667">
    <property type="entry name" value="beta-beta-alpha zinc fingers"/>
    <property type="match status" value="1"/>
</dbReference>
<dbReference type="InterPro" id="IPR036236">
    <property type="entry name" value="Znf_C2H2_sf"/>
</dbReference>
<organism evidence="6 8">
    <name type="scientific">Encephalitozoon hellem</name>
    <name type="common">Microsporidian parasite</name>
    <dbReference type="NCBI Taxonomy" id="27973"/>
    <lineage>
        <taxon>Eukaryota</taxon>
        <taxon>Fungi</taxon>
        <taxon>Fungi incertae sedis</taxon>
        <taxon>Microsporidia</taxon>
        <taxon>Unikaryonidae</taxon>
        <taxon>Encephalitozoon</taxon>
    </lineage>
</organism>
<evidence type="ECO:0000313" key="6">
    <source>
        <dbReference type="EMBL" id="UTX42740.1"/>
    </source>
</evidence>
<evidence type="ECO:0000256" key="3">
    <source>
        <dbReference type="ARBA" id="ARBA00022833"/>
    </source>
</evidence>
<reference evidence="6" key="1">
    <citation type="submission" date="2021-05" db="EMBL/GenBank/DDBJ databases">
        <title>Encephalitozoon hellem ATCC 50604 Complete Genome.</title>
        <authorList>
            <person name="Mascarenhas dos Santos A.C."/>
            <person name="Julian A.T."/>
            <person name="Pombert J.-F."/>
        </authorList>
    </citation>
    <scope>NUCLEOTIDE SEQUENCE</scope>
    <source>
        <strain evidence="6">ATCC 50604</strain>
    </source>
</reference>
<evidence type="ECO:0000313" key="8">
    <source>
        <dbReference type="Proteomes" id="UP001059546"/>
    </source>
</evidence>
<dbReference type="AlphaFoldDB" id="A0A9Q9C7B9"/>
<keyword evidence="1" id="KW-0479">Metal-binding</keyword>
<feature type="domain" description="SF3A2" evidence="5">
    <location>
        <begin position="95"/>
        <end position="168"/>
    </location>
</feature>
<evidence type="ECO:0000256" key="1">
    <source>
        <dbReference type="ARBA" id="ARBA00022723"/>
    </source>
</evidence>
<dbReference type="OrthoDB" id="10250970at2759"/>
<evidence type="ECO:0000259" key="5">
    <source>
        <dbReference type="Pfam" id="PF16835"/>
    </source>
</evidence>
<gene>
    <name evidence="6" type="ORF">GPU96_03g04620</name>
    <name evidence="7" type="ORF">PFJ87_03g00570</name>
</gene>
<sequence length="180" mass="20934">MGFKIGNAYTTSEIKKHRKERNKRLLLEVYGLTTDQNLSKDGAGRYICVVCKTKHLTEMSYVRHREGKKHKEKLSGKSEAKSNIPSHSVRCLVEGDKKGYGITIDYKLAKEMPQFRFVSSLEQAVEEYDECSKYLVFICRPYENIGFKFENKEIDKSSIYEDIDDETGAYTFHFYFFEGS</sequence>
<dbReference type="GO" id="GO:0005686">
    <property type="term" value="C:U2 snRNP"/>
    <property type="evidence" value="ECO:0007669"/>
    <property type="project" value="TreeGrafter"/>
</dbReference>
<accession>A0A9Q9C7B9</accession>
<evidence type="ECO:0000256" key="4">
    <source>
        <dbReference type="ARBA" id="ARBA00023242"/>
    </source>
</evidence>
<dbReference type="Proteomes" id="UP001059546">
    <property type="component" value="Chromosome III"/>
</dbReference>
<keyword evidence="9" id="KW-1185">Reference proteome</keyword>
<dbReference type="Pfam" id="PF16835">
    <property type="entry name" value="SF3A2"/>
    <property type="match status" value="1"/>
</dbReference>
<dbReference type="GO" id="GO:0008270">
    <property type="term" value="F:zinc ion binding"/>
    <property type="evidence" value="ECO:0007669"/>
    <property type="project" value="UniProtKB-KW"/>
</dbReference>
<evidence type="ECO:0000256" key="2">
    <source>
        <dbReference type="ARBA" id="ARBA00022771"/>
    </source>
</evidence>
<dbReference type="InterPro" id="IPR031781">
    <property type="entry name" value="SF3A2_dom"/>
</dbReference>
<dbReference type="EMBL" id="CP075149">
    <property type="protein sequence ID" value="UTX42740.1"/>
    <property type="molecule type" value="Genomic_DNA"/>
</dbReference>
<keyword evidence="4" id="KW-0539">Nucleus</keyword>
<evidence type="ECO:0000313" key="9">
    <source>
        <dbReference type="Proteomes" id="UP001217963"/>
    </source>
</evidence>